<evidence type="ECO:0000313" key="2">
    <source>
        <dbReference type="Proteomes" id="UP000030678"/>
    </source>
</evidence>
<dbReference type="Proteomes" id="UP000030678">
    <property type="component" value="Unassembled WGS sequence"/>
</dbReference>
<dbReference type="VEuPathDB" id="FungiDB:G647_00333"/>
<dbReference type="AlphaFoldDB" id="V9DLW7"/>
<organism evidence="1 2">
    <name type="scientific">Cladophialophora carrionii CBS 160.54</name>
    <dbReference type="NCBI Taxonomy" id="1279043"/>
    <lineage>
        <taxon>Eukaryota</taxon>
        <taxon>Fungi</taxon>
        <taxon>Dikarya</taxon>
        <taxon>Ascomycota</taxon>
        <taxon>Pezizomycotina</taxon>
        <taxon>Eurotiomycetes</taxon>
        <taxon>Chaetothyriomycetidae</taxon>
        <taxon>Chaetothyriales</taxon>
        <taxon>Herpotrichiellaceae</taxon>
        <taxon>Cladophialophora</taxon>
    </lineage>
</organism>
<dbReference type="HOGENOM" id="CLU_2904014_0_0_1"/>
<accession>V9DLW7</accession>
<gene>
    <name evidence="1" type="ORF">G647_00333</name>
</gene>
<reference evidence="1 2" key="1">
    <citation type="submission" date="2013-03" db="EMBL/GenBank/DDBJ databases">
        <title>The Genome Sequence of Cladophialophora carrionii CBS 160.54.</title>
        <authorList>
            <consortium name="The Broad Institute Genomics Platform"/>
            <person name="Cuomo C."/>
            <person name="de Hoog S."/>
            <person name="Gorbushina A."/>
            <person name="Walker B."/>
            <person name="Young S.K."/>
            <person name="Zeng Q."/>
            <person name="Gargeya S."/>
            <person name="Fitzgerald M."/>
            <person name="Haas B."/>
            <person name="Abouelleil A."/>
            <person name="Allen A.W."/>
            <person name="Alvarado L."/>
            <person name="Arachchi H.M."/>
            <person name="Berlin A.M."/>
            <person name="Chapman S.B."/>
            <person name="Gainer-Dewar J."/>
            <person name="Goldberg J."/>
            <person name="Griggs A."/>
            <person name="Gujja S."/>
            <person name="Hansen M."/>
            <person name="Howarth C."/>
            <person name="Imamovic A."/>
            <person name="Ireland A."/>
            <person name="Larimer J."/>
            <person name="McCowan C."/>
            <person name="Murphy C."/>
            <person name="Pearson M."/>
            <person name="Poon T.W."/>
            <person name="Priest M."/>
            <person name="Roberts A."/>
            <person name="Saif S."/>
            <person name="Shea T."/>
            <person name="Sisk P."/>
            <person name="Sykes S."/>
            <person name="Wortman J."/>
            <person name="Nusbaum C."/>
            <person name="Birren B."/>
        </authorList>
    </citation>
    <scope>NUCLEOTIDE SEQUENCE [LARGE SCALE GENOMIC DNA]</scope>
    <source>
        <strain evidence="1 2">CBS 160.54</strain>
    </source>
</reference>
<name>V9DLW7_9EURO</name>
<protein>
    <submittedName>
        <fullName evidence="1">Uncharacterized protein</fullName>
    </submittedName>
</protein>
<dbReference type="GeneID" id="19978826"/>
<sequence>MTTTNGTLGISLNNTQELDDVFVTGWMPSATDQRHIGYSVDLHRHYPPLCMDSRVPQHSGTG</sequence>
<dbReference type="EMBL" id="KB822697">
    <property type="protein sequence ID" value="ETI27884.1"/>
    <property type="molecule type" value="Genomic_DNA"/>
</dbReference>
<dbReference type="RefSeq" id="XP_008721958.1">
    <property type="nucleotide sequence ID" value="XM_008723736.1"/>
</dbReference>
<evidence type="ECO:0000313" key="1">
    <source>
        <dbReference type="EMBL" id="ETI27884.1"/>
    </source>
</evidence>
<proteinExistence type="predicted"/>